<name>A0A1F7GDL9_9BACT</name>
<proteinExistence type="predicted"/>
<dbReference type="EMBL" id="MFZG01000015">
    <property type="protein sequence ID" value="OGK16935.1"/>
    <property type="molecule type" value="Genomic_DNA"/>
</dbReference>
<accession>A0A1F7GDL9</accession>
<organism evidence="1 2">
    <name type="scientific">Candidatus Roizmanbacteria bacterium RIFCSPHIGHO2_01_FULL_39_12c</name>
    <dbReference type="NCBI Taxonomy" id="1802031"/>
    <lineage>
        <taxon>Bacteria</taxon>
        <taxon>Candidatus Roizmaniibacteriota</taxon>
    </lineage>
</organism>
<comment type="caution">
    <text evidence="1">The sequence shown here is derived from an EMBL/GenBank/DDBJ whole genome shotgun (WGS) entry which is preliminary data.</text>
</comment>
<protein>
    <submittedName>
        <fullName evidence="1">Uncharacterized protein</fullName>
    </submittedName>
</protein>
<sequence length="111" mass="12916">MSDYLKPTIEKNTNWRCLAGLAALGYGMSLFCNAADILKYLKGPNRNTFEQLVYRSNERNEVEIFLEYIPDSAAREVADMINKSVKLNKPKPHHRMFDVLNSVYNYHSRKK</sequence>
<evidence type="ECO:0000313" key="2">
    <source>
        <dbReference type="Proteomes" id="UP000177208"/>
    </source>
</evidence>
<gene>
    <name evidence="1" type="ORF">A2774_00360</name>
</gene>
<reference evidence="1 2" key="1">
    <citation type="journal article" date="2016" name="Nat. Commun.">
        <title>Thousands of microbial genomes shed light on interconnected biogeochemical processes in an aquifer system.</title>
        <authorList>
            <person name="Anantharaman K."/>
            <person name="Brown C.T."/>
            <person name="Hug L.A."/>
            <person name="Sharon I."/>
            <person name="Castelle C.J."/>
            <person name="Probst A.J."/>
            <person name="Thomas B.C."/>
            <person name="Singh A."/>
            <person name="Wilkins M.J."/>
            <person name="Karaoz U."/>
            <person name="Brodie E.L."/>
            <person name="Williams K.H."/>
            <person name="Hubbard S.S."/>
            <person name="Banfield J.F."/>
        </authorList>
    </citation>
    <scope>NUCLEOTIDE SEQUENCE [LARGE SCALE GENOMIC DNA]</scope>
</reference>
<dbReference type="AlphaFoldDB" id="A0A1F7GDL9"/>
<dbReference type="Proteomes" id="UP000177208">
    <property type="component" value="Unassembled WGS sequence"/>
</dbReference>
<evidence type="ECO:0000313" key="1">
    <source>
        <dbReference type="EMBL" id="OGK16935.1"/>
    </source>
</evidence>